<organism evidence="3 4">
    <name type="scientific">Mumia zhuanghuii</name>
    <dbReference type="NCBI Taxonomy" id="2585211"/>
    <lineage>
        <taxon>Bacteria</taxon>
        <taxon>Bacillati</taxon>
        <taxon>Actinomycetota</taxon>
        <taxon>Actinomycetes</taxon>
        <taxon>Propionibacteriales</taxon>
        <taxon>Nocardioidaceae</taxon>
        <taxon>Mumia</taxon>
    </lineage>
</organism>
<dbReference type="RefSeq" id="WP_149769554.1">
    <property type="nucleotide sequence ID" value="NZ_VDFQ02000003.1"/>
</dbReference>
<gene>
    <name evidence="3" type="ORF">FE697_010440</name>
</gene>
<dbReference type="PANTHER" id="PTHR30399">
    <property type="entry name" value="UNCHARACTERIZED PROTEIN YGJP"/>
    <property type="match status" value="1"/>
</dbReference>
<feature type="region of interest" description="Disordered" evidence="1">
    <location>
        <begin position="1"/>
        <end position="31"/>
    </location>
</feature>
<feature type="compositionally biased region" description="Pro residues" evidence="1">
    <location>
        <begin position="1"/>
        <end position="11"/>
    </location>
</feature>
<dbReference type="InterPro" id="IPR053136">
    <property type="entry name" value="UTP_pyrophosphatase-like"/>
</dbReference>
<name>A0A5Q6RXD0_9ACTN</name>
<dbReference type="InterPro" id="IPR002725">
    <property type="entry name" value="YgjP-like_metallopeptidase"/>
</dbReference>
<evidence type="ECO:0000256" key="1">
    <source>
        <dbReference type="SAM" id="MobiDB-lite"/>
    </source>
</evidence>
<dbReference type="PANTHER" id="PTHR30399:SF1">
    <property type="entry name" value="UTP PYROPHOSPHATASE"/>
    <property type="match status" value="1"/>
</dbReference>
<proteinExistence type="predicted"/>
<reference evidence="3 4" key="1">
    <citation type="submission" date="2019-09" db="EMBL/GenBank/DDBJ databases">
        <title>Mumia zhuanghuii sp. nov. isolated from the intestinal contents of plateau pika (Ochotona curzoniae) in the Qinghai-Tibet plateau of China.</title>
        <authorList>
            <person name="Tian Z."/>
        </authorList>
    </citation>
    <scope>NUCLEOTIDE SEQUENCE [LARGE SCALE GENOMIC DNA]</scope>
    <source>
        <strain evidence="4">350</strain>
    </source>
</reference>
<dbReference type="Pfam" id="PF01863">
    <property type="entry name" value="YgjP-like"/>
    <property type="match status" value="1"/>
</dbReference>
<evidence type="ECO:0000313" key="3">
    <source>
        <dbReference type="EMBL" id="KAA1422604.1"/>
    </source>
</evidence>
<evidence type="ECO:0000313" key="4">
    <source>
        <dbReference type="Proteomes" id="UP000307768"/>
    </source>
</evidence>
<protein>
    <submittedName>
        <fullName evidence="3">M48 family metallopeptidase</fullName>
    </submittedName>
</protein>
<dbReference type="EMBL" id="VDFQ02000003">
    <property type="protein sequence ID" value="KAA1422604.1"/>
    <property type="molecule type" value="Genomic_DNA"/>
</dbReference>
<feature type="domain" description="YgjP-like metallopeptidase" evidence="2">
    <location>
        <begin position="105"/>
        <end position="169"/>
    </location>
</feature>
<comment type="caution">
    <text evidence="3">The sequence shown here is derived from an EMBL/GenBank/DDBJ whole genome shotgun (WGS) entry which is preliminary data.</text>
</comment>
<sequence length="193" mass="21930">MTSPLDRPPGPGTAAKAAGPQVEIRRSARRRKSVQAYRDGDRIVILMPAGFSRAEEQRWVDTMVAKIERRERRTRLDDTDLRTRADRLSAELLGGAATPTSVRWVDNQKRRWGSCTPEDGTIRLSSRLRDMPDWVIDYVLVHELVHLLVPHHGPEFWAYVERYPRTERARGFLEGVAAGAGWRTGEDDEADAD</sequence>
<accession>A0A5Q6RXD0</accession>
<evidence type="ECO:0000259" key="2">
    <source>
        <dbReference type="Pfam" id="PF01863"/>
    </source>
</evidence>
<dbReference type="CDD" id="cd07344">
    <property type="entry name" value="M48_yhfN_like"/>
    <property type="match status" value="1"/>
</dbReference>
<dbReference type="Gene3D" id="3.30.2010.10">
    <property type="entry name" value="Metalloproteases ('zincins'), catalytic domain"/>
    <property type="match status" value="1"/>
</dbReference>
<dbReference type="AlphaFoldDB" id="A0A5Q6RXD0"/>
<dbReference type="OrthoDB" id="9811177at2"/>
<dbReference type="Proteomes" id="UP000307768">
    <property type="component" value="Unassembled WGS sequence"/>
</dbReference>